<evidence type="ECO:0000256" key="1">
    <source>
        <dbReference type="SAM" id="MobiDB-lite"/>
    </source>
</evidence>
<comment type="caution">
    <text evidence="2">The sequence shown here is derived from an EMBL/GenBank/DDBJ whole genome shotgun (WGS) entry which is preliminary data.</text>
</comment>
<proteinExistence type="predicted"/>
<accession>A0ABV6ICK9</accession>
<gene>
    <name evidence="2" type="ORF">ACFFJH_03230</name>
</gene>
<reference evidence="2 3" key="1">
    <citation type="submission" date="2024-09" db="EMBL/GenBank/DDBJ databases">
        <authorList>
            <person name="Sun Q."/>
            <person name="Mori K."/>
        </authorList>
    </citation>
    <scope>NUCLEOTIDE SEQUENCE [LARGE SCALE GENOMIC DNA]</scope>
    <source>
        <strain evidence="2 3">CCM 8677</strain>
    </source>
</reference>
<feature type="compositionally biased region" description="Basic residues" evidence="1">
    <location>
        <begin position="76"/>
        <end position="85"/>
    </location>
</feature>
<name>A0ABV6ICK9_9BURK</name>
<protein>
    <submittedName>
        <fullName evidence="2">Uncharacterized protein</fullName>
    </submittedName>
</protein>
<feature type="compositionally biased region" description="Basic and acidic residues" evidence="1">
    <location>
        <begin position="49"/>
        <end position="59"/>
    </location>
</feature>
<dbReference type="RefSeq" id="WP_390210010.1">
    <property type="nucleotide sequence ID" value="NZ_JBHLXJ010000003.1"/>
</dbReference>
<organism evidence="2 3">
    <name type="scientific">Undibacterium danionis</name>
    <dbReference type="NCBI Taxonomy" id="1812100"/>
    <lineage>
        <taxon>Bacteria</taxon>
        <taxon>Pseudomonadati</taxon>
        <taxon>Pseudomonadota</taxon>
        <taxon>Betaproteobacteria</taxon>
        <taxon>Burkholderiales</taxon>
        <taxon>Oxalobacteraceae</taxon>
        <taxon>Undibacterium</taxon>
    </lineage>
</organism>
<dbReference type="Proteomes" id="UP001589844">
    <property type="component" value="Unassembled WGS sequence"/>
</dbReference>
<feature type="region of interest" description="Disordered" evidence="1">
    <location>
        <begin position="26"/>
        <end position="96"/>
    </location>
</feature>
<evidence type="ECO:0000313" key="2">
    <source>
        <dbReference type="EMBL" id="MFC0348806.1"/>
    </source>
</evidence>
<keyword evidence="3" id="KW-1185">Reference proteome</keyword>
<sequence length="96" mass="11317">MSIQRILQVWDLFKSDSAEVPDVIAATPQAPHPPTPQARYIAKDGSIQIDRRSSQDRRQHERRKVLSHPYLDTRKNHGRRRSFGRRLRDQNMETPF</sequence>
<evidence type="ECO:0000313" key="3">
    <source>
        <dbReference type="Proteomes" id="UP001589844"/>
    </source>
</evidence>
<feature type="compositionally biased region" description="Basic and acidic residues" evidence="1">
    <location>
        <begin position="86"/>
        <end position="96"/>
    </location>
</feature>
<dbReference type="EMBL" id="JBHLXJ010000003">
    <property type="protein sequence ID" value="MFC0348806.1"/>
    <property type="molecule type" value="Genomic_DNA"/>
</dbReference>